<evidence type="ECO:0000259" key="4">
    <source>
        <dbReference type="SMART" id="SM00418"/>
    </source>
</evidence>
<comment type="caution">
    <text evidence="5">The sequence shown here is derived from an EMBL/GenBank/DDBJ whole genome shotgun (WGS) entry which is preliminary data.</text>
</comment>
<dbReference type="Gene3D" id="1.10.10.10">
    <property type="entry name" value="Winged helix-like DNA-binding domain superfamily/Winged helix DNA-binding domain"/>
    <property type="match status" value="1"/>
</dbReference>
<dbReference type="InterPro" id="IPR001845">
    <property type="entry name" value="HTH_ArsR_DNA-bd_dom"/>
</dbReference>
<dbReference type="InterPro" id="IPR011991">
    <property type="entry name" value="ArsR-like_HTH"/>
</dbReference>
<sequence>MLRFIFTPEDLARVRLAPGPDPLWETRLAAHLVHRLDGAQFFARWRQKVRAGLPPEALAYLALVPPAGDPPDFLTPGPPGTDFAAGAEEVLHTPPGRVRAEVAAMTGGRRVPDRVLDLGNGSVPAMHGLWSSMRAFHEHAVLPVWPRVRRAVDADRSARTQVIAAAGVQAMLSSIHPSARWSDGILTVESRGVDRAVHLGGRGLTVVPSFFGCRRPVTRADPALDPVLVVPVARELLRLDPSPDQEGALVALLGRTRAGALRELARSRTTTALAQRMDISPASASEHASVLRKAGLVASQREGRHVVHVLTDLGRGLLERSMP</sequence>
<evidence type="ECO:0000313" key="6">
    <source>
        <dbReference type="Proteomes" id="UP001501094"/>
    </source>
</evidence>
<evidence type="ECO:0000256" key="3">
    <source>
        <dbReference type="ARBA" id="ARBA00023163"/>
    </source>
</evidence>
<evidence type="ECO:0000256" key="1">
    <source>
        <dbReference type="ARBA" id="ARBA00023015"/>
    </source>
</evidence>
<dbReference type="EMBL" id="BAAANL010000001">
    <property type="protein sequence ID" value="GAA1850284.1"/>
    <property type="molecule type" value="Genomic_DNA"/>
</dbReference>
<dbReference type="SUPFAM" id="SSF46785">
    <property type="entry name" value="Winged helix' DNA-binding domain"/>
    <property type="match status" value="1"/>
</dbReference>
<dbReference type="PANTHER" id="PTHR43132">
    <property type="entry name" value="ARSENICAL RESISTANCE OPERON REPRESSOR ARSR-RELATED"/>
    <property type="match status" value="1"/>
</dbReference>
<dbReference type="PANTHER" id="PTHR43132:SF8">
    <property type="entry name" value="HTH-TYPE TRANSCRIPTIONAL REGULATOR KMTR"/>
    <property type="match status" value="1"/>
</dbReference>
<dbReference type="InterPro" id="IPR036390">
    <property type="entry name" value="WH_DNA-bd_sf"/>
</dbReference>
<reference evidence="5 6" key="1">
    <citation type="journal article" date="2019" name="Int. J. Syst. Evol. Microbiol.">
        <title>The Global Catalogue of Microorganisms (GCM) 10K type strain sequencing project: providing services to taxonomists for standard genome sequencing and annotation.</title>
        <authorList>
            <consortium name="The Broad Institute Genomics Platform"/>
            <consortium name="The Broad Institute Genome Sequencing Center for Infectious Disease"/>
            <person name="Wu L."/>
            <person name="Ma J."/>
        </authorList>
    </citation>
    <scope>NUCLEOTIDE SEQUENCE [LARGE SCALE GENOMIC DNA]</scope>
    <source>
        <strain evidence="5 6">JCM 14326</strain>
    </source>
</reference>
<protein>
    <submittedName>
        <fullName evidence="5">Winged helix-turn-helix domain-containing protein</fullName>
    </submittedName>
</protein>
<organism evidence="5 6">
    <name type="scientific">Myceligenerans crystallogenes</name>
    <dbReference type="NCBI Taxonomy" id="316335"/>
    <lineage>
        <taxon>Bacteria</taxon>
        <taxon>Bacillati</taxon>
        <taxon>Actinomycetota</taxon>
        <taxon>Actinomycetes</taxon>
        <taxon>Micrococcales</taxon>
        <taxon>Promicromonosporaceae</taxon>
        <taxon>Myceligenerans</taxon>
    </lineage>
</organism>
<dbReference type="Proteomes" id="UP001501094">
    <property type="component" value="Unassembled WGS sequence"/>
</dbReference>
<keyword evidence="1" id="KW-0805">Transcription regulation</keyword>
<dbReference type="InterPro" id="IPR036388">
    <property type="entry name" value="WH-like_DNA-bd_sf"/>
</dbReference>
<feature type="domain" description="HTH arsR-type" evidence="4">
    <location>
        <begin position="247"/>
        <end position="319"/>
    </location>
</feature>
<dbReference type="RefSeq" id="WP_344098923.1">
    <property type="nucleotide sequence ID" value="NZ_BAAANL010000001.1"/>
</dbReference>
<name>A0ABN2N2W6_9MICO</name>
<dbReference type="CDD" id="cd00090">
    <property type="entry name" value="HTH_ARSR"/>
    <property type="match status" value="1"/>
</dbReference>
<dbReference type="SMART" id="SM00418">
    <property type="entry name" value="HTH_ARSR"/>
    <property type="match status" value="1"/>
</dbReference>
<evidence type="ECO:0000256" key="2">
    <source>
        <dbReference type="ARBA" id="ARBA00023125"/>
    </source>
</evidence>
<keyword evidence="6" id="KW-1185">Reference proteome</keyword>
<dbReference type="InterPro" id="IPR051011">
    <property type="entry name" value="Metal_resp_trans_reg"/>
</dbReference>
<keyword evidence="3" id="KW-0804">Transcription</keyword>
<gene>
    <name evidence="5" type="ORF">GCM10009751_03250</name>
</gene>
<accession>A0ABN2N2W6</accession>
<evidence type="ECO:0000313" key="5">
    <source>
        <dbReference type="EMBL" id="GAA1850284.1"/>
    </source>
</evidence>
<proteinExistence type="predicted"/>
<keyword evidence="2" id="KW-0238">DNA-binding</keyword>